<dbReference type="GO" id="GO:0016787">
    <property type="term" value="F:hydrolase activity"/>
    <property type="evidence" value="ECO:0007669"/>
    <property type="project" value="UniProtKB-KW"/>
</dbReference>
<sequence>MAAQDAAGSLGRAQRLKGDGVTFTVEEVRFNLGHIELAAHLYGPEDGKPVIAVHGWLDNANSFARLAPRLEGLRIVALDLAGHGHSEHRPAGASYALADYVFDVLQVAEQLGWQRFALMGHSLGAIISVLLAGSLPERVTRLALIDGLIPLTGDPESAAERMGSALQAQVRLSGKKKPVYEDQQRAVQARMKGVVPVSREAAELLAQRGLMPVPGGYTWRSDSRLTLPSAIRLTHQQAMSFVNAIRCPTQLLVATGGMLAKNQLVLSGLPFDVVQLEGGHHLHLDDEQGASAVAHCINRFFAAS</sequence>
<name>A0A0P9N9U3_9PSED</name>
<dbReference type="PANTHER" id="PTHR43798">
    <property type="entry name" value="MONOACYLGLYCEROL LIPASE"/>
    <property type="match status" value="1"/>
</dbReference>
<evidence type="ECO:0000259" key="3">
    <source>
        <dbReference type="Pfam" id="PF00561"/>
    </source>
</evidence>
<comment type="similarity">
    <text evidence="1">Belongs to the AB hydrolase superfamily.</text>
</comment>
<dbReference type="PATRIC" id="fig|317659.3.peg.1877"/>
<feature type="domain" description="AB hydrolase-1" evidence="3">
    <location>
        <begin position="48"/>
        <end position="160"/>
    </location>
</feature>
<dbReference type="Proteomes" id="UP000051335">
    <property type="component" value="Unassembled WGS sequence"/>
</dbReference>
<dbReference type="GO" id="GO:0016020">
    <property type="term" value="C:membrane"/>
    <property type="evidence" value="ECO:0007669"/>
    <property type="project" value="TreeGrafter"/>
</dbReference>
<dbReference type="InterPro" id="IPR050266">
    <property type="entry name" value="AB_hydrolase_sf"/>
</dbReference>
<dbReference type="InterPro" id="IPR000073">
    <property type="entry name" value="AB_hydrolase_1"/>
</dbReference>
<gene>
    <name evidence="4" type="ORF">ALO75_04399</name>
</gene>
<keyword evidence="5" id="KW-1185">Reference proteome</keyword>
<organism evidence="4 5">
    <name type="scientific">Pseudomonas syringae pv. coryli</name>
    <dbReference type="NCBI Taxonomy" id="317659"/>
    <lineage>
        <taxon>Bacteria</taxon>
        <taxon>Pseudomonadati</taxon>
        <taxon>Pseudomonadota</taxon>
        <taxon>Gammaproteobacteria</taxon>
        <taxon>Pseudomonadales</taxon>
        <taxon>Pseudomonadaceae</taxon>
        <taxon>Pseudomonas</taxon>
    </lineage>
</organism>
<dbReference type="Gene3D" id="3.40.50.1820">
    <property type="entry name" value="alpha/beta hydrolase"/>
    <property type="match status" value="1"/>
</dbReference>
<keyword evidence="2 4" id="KW-0378">Hydrolase</keyword>
<evidence type="ECO:0000313" key="4">
    <source>
        <dbReference type="EMBL" id="KPX01393.1"/>
    </source>
</evidence>
<dbReference type="SUPFAM" id="SSF53474">
    <property type="entry name" value="alpha/beta-Hydrolases"/>
    <property type="match status" value="1"/>
</dbReference>
<dbReference type="PRINTS" id="PR00111">
    <property type="entry name" value="ABHYDROLASE"/>
</dbReference>
<dbReference type="InterPro" id="IPR029058">
    <property type="entry name" value="AB_hydrolase_fold"/>
</dbReference>
<evidence type="ECO:0000256" key="2">
    <source>
        <dbReference type="ARBA" id="ARBA00022801"/>
    </source>
</evidence>
<dbReference type="EMBL" id="LJQC01000400">
    <property type="protein sequence ID" value="KPX01393.1"/>
    <property type="molecule type" value="Genomic_DNA"/>
</dbReference>
<comment type="caution">
    <text evidence="4">The sequence shown here is derived from an EMBL/GenBank/DDBJ whole genome shotgun (WGS) entry which is preliminary data.</text>
</comment>
<evidence type="ECO:0000256" key="1">
    <source>
        <dbReference type="ARBA" id="ARBA00008645"/>
    </source>
</evidence>
<dbReference type="Pfam" id="PF00561">
    <property type="entry name" value="Abhydrolase_1"/>
    <property type="match status" value="1"/>
</dbReference>
<evidence type="ECO:0000313" key="5">
    <source>
        <dbReference type="Proteomes" id="UP000051335"/>
    </source>
</evidence>
<dbReference type="PANTHER" id="PTHR43798:SF14">
    <property type="entry name" value="SERINE HYDROLASE-LIKE PROTEIN DDB_G0286239"/>
    <property type="match status" value="1"/>
</dbReference>
<accession>A0A0P9N9U3</accession>
<protein>
    <submittedName>
        <fullName evidence="4">Alpha/beta hydrolase</fullName>
    </submittedName>
</protein>
<dbReference type="AlphaFoldDB" id="A0A0P9N9U3"/>
<reference evidence="4 5" key="1">
    <citation type="submission" date="2015-09" db="EMBL/GenBank/DDBJ databases">
        <title>Genome announcement of multiple Pseudomonas syringae strains.</title>
        <authorList>
            <person name="Thakur S."/>
            <person name="Wang P.W."/>
            <person name="Gong Y."/>
            <person name="Weir B.S."/>
            <person name="Guttman D.S."/>
        </authorList>
    </citation>
    <scope>NUCLEOTIDE SEQUENCE [LARGE SCALE GENOMIC DNA]</scope>
    <source>
        <strain evidence="4 5">ICMP17001</strain>
    </source>
</reference>
<proteinExistence type="inferred from homology"/>